<keyword evidence="2" id="KW-1185">Reference proteome</keyword>
<evidence type="ECO:0008006" key="3">
    <source>
        <dbReference type="Google" id="ProtNLM"/>
    </source>
</evidence>
<dbReference type="EMBL" id="FRCB01000001">
    <property type="protein sequence ID" value="SHL38629.1"/>
    <property type="molecule type" value="Genomic_DNA"/>
</dbReference>
<dbReference type="AlphaFoldDB" id="A0A1M7A7Q2"/>
<dbReference type="Proteomes" id="UP000322545">
    <property type="component" value="Unassembled WGS sequence"/>
</dbReference>
<sequence length="253" mass="28152">MLDRITVDEYLTEADITALGFKTRSLSDRAVALIGFQRTKTISPRSRKTYMAGDPAPLLQEVGERRDAILTGALREAACEYQPVKAHLDAIDFKPKSVIDIGCGQAIPDLFFQRDYKPRFTLVDIEQTDELYHNWAGAGSGYASLPCAKELLHDNGAAKTKVTTINPLKDPAAMEGLKADMLISFYSCGFHYPVDAYADLMIDTITDGGVVCLDLRKRYLRRRPEPLARVLDAGTMTELFEDPRSFRVVLRAG</sequence>
<dbReference type="InterPro" id="IPR029063">
    <property type="entry name" value="SAM-dependent_MTases_sf"/>
</dbReference>
<name>A0A1M7A7Q2_9RHOB</name>
<organism evidence="1 2">
    <name type="scientific">Roseovarius litoreus</name>
    <dbReference type="NCBI Taxonomy" id="1155722"/>
    <lineage>
        <taxon>Bacteria</taxon>
        <taxon>Pseudomonadati</taxon>
        <taxon>Pseudomonadota</taxon>
        <taxon>Alphaproteobacteria</taxon>
        <taxon>Rhodobacterales</taxon>
        <taxon>Roseobacteraceae</taxon>
        <taxon>Roseovarius</taxon>
    </lineage>
</organism>
<evidence type="ECO:0000313" key="1">
    <source>
        <dbReference type="EMBL" id="SHL38629.1"/>
    </source>
</evidence>
<gene>
    <name evidence="1" type="ORF">SAMN05443432_101330</name>
</gene>
<dbReference type="RefSeq" id="WP_149777915.1">
    <property type="nucleotide sequence ID" value="NZ_FRCB01000001.1"/>
</dbReference>
<dbReference type="SUPFAM" id="SSF53335">
    <property type="entry name" value="S-adenosyl-L-methionine-dependent methyltransferases"/>
    <property type="match status" value="1"/>
</dbReference>
<protein>
    <recommendedName>
        <fullName evidence="3">Methyltransferase domain-containing protein</fullName>
    </recommendedName>
</protein>
<proteinExistence type="predicted"/>
<evidence type="ECO:0000313" key="2">
    <source>
        <dbReference type="Proteomes" id="UP000322545"/>
    </source>
</evidence>
<accession>A0A1M7A7Q2</accession>
<reference evidence="1 2" key="1">
    <citation type="submission" date="2016-11" db="EMBL/GenBank/DDBJ databases">
        <authorList>
            <person name="Varghese N."/>
            <person name="Submissions S."/>
        </authorList>
    </citation>
    <scope>NUCLEOTIDE SEQUENCE [LARGE SCALE GENOMIC DNA]</scope>
    <source>
        <strain evidence="1 2">DSM 28249</strain>
    </source>
</reference>